<dbReference type="SUPFAM" id="SSF53850">
    <property type="entry name" value="Periplasmic binding protein-like II"/>
    <property type="match status" value="1"/>
</dbReference>
<keyword evidence="4" id="KW-0238">DNA-binding</keyword>
<reference evidence="7 8" key="1">
    <citation type="submission" date="2020-07" db="EMBL/GenBank/DDBJ databases">
        <title>Bradyrhizobium diversity isolated from nodules of indigenous legumes of Western Australia.</title>
        <authorList>
            <person name="Klepa M.S."/>
        </authorList>
    </citation>
    <scope>NUCLEOTIDE SEQUENCE [LARGE SCALE GENOMIC DNA]</scope>
    <source>
        <strain evidence="7 8">CNPSo 4019</strain>
    </source>
</reference>
<accession>A0ABS0P8K3</accession>
<dbReference type="InterPro" id="IPR050950">
    <property type="entry name" value="HTH-type_LysR_regulators"/>
</dbReference>
<feature type="domain" description="HTH lysR-type" evidence="6">
    <location>
        <begin position="19"/>
        <end position="77"/>
    </location>
</feature>
<comment type="function">
    <text evidence="1">NodD regulates the expression of the nodABCFE genes which encode other nodulation proteins. NodD is also a negative regulator of its own expression. Binds flavonoids as inducers.</text>
</comment>
<dbReference type="Proteomes" id="UP001194539">
    <property type="component" value="Unassembled WGS sequence"/>
</dbReference>
<keyword evidence="5" id="KW-0804">Transcription</keyword>
<dbReference type="Pfam" id="PF00126">
    <property type="entry name" value="HTH_1"/>
    <property type="match status" value="1"/>
</dbReference>
<name>A0ABS0P8K3_9BRAD</name>
<evidence type="ECO:0000259" key="6">
    <source>
        <dbReference type="PROSITE" id="PS50931"/>
    </source>
</evidence>
<dbReference type="Gene3D" id="3.40.190.10">
    <property type="entry name" value="Periplasmic binding protein-like II"/>
    <property type="match status" value="2"/>
</dbReference>
<comment type="similarity">
    <text evidence="2">Belongs to the LysR transcriptional regulatory family.</text>
</comment>
<keyword evidence="8" id="KW-1185">Reference proteome</keyword>
<evidence type="ECO:0000256" key="4">
    <source>
        <dbReference type="ARBA" id="ARBA00023125"/>
    </source>
</evidence>
<dbReference type="InterPro" id="IPR036388">
    <property type="entry name" value="WH-like_DNA-bd_sf"/>
</dbReference>
<evidence type="ECO:0000313" key="7">
    <source>
        <dbReference type="EMBL" id="MBH5389528.1"/>
    </source>
</evidence>
<organism evidence="7 8">
    <name type="scientific">Bradyrhizobium diversitatis</name>
    <dbReference type="NCBI Taxonomy" id="2755406"/>
    <lineage>
        <taxon>Bacteria</taxon>
        <taxon>Pseudomonadati</taxon>
        <taxon>Pseudomonadota</taxon>
        <taxon>Alphaproteobacteria</taxon>
        <taxon>Hyphomicrobiales</taxon>
        <taxon>Nitrobacteraceae</taxon>
        <taxon>Bradyrhizobium</taxon>
    </lineage>
</organism>
<comment type="caution">
    <text evidence="7">The sequence shown here is derived from an EMBL/GenBank/DDBJ whole genome shotgun (WGS) entry which is preliminary data.</text>
</comment>
<evidence type="ECO:0000313" key="8">
    <source>
        <dbReference type="Proteomes" id="UP001194539"/>
    </source>
</evidence>
<dbReference type="InterPro" id="IPR000847">
    <property type="entry name" value="LysR_HTH_N"/>
</dbReference>
<sequence length="319" mass="35504">MAGEKYRDQIEVGEAVPKLSLRQLTYFLATANHESVLRASETLNVSSASISTAIAQIEEFLQTQLFIRRHARGLVLTSAGQDLAAHARNILLHAREIEAVAQRGPFRAAGRINVGCLATIAPYLIPLVLRDLQEKHPDIEMRWRADKHEALLDGLHNGSFDLIIVYDYDIPTTLHASPLRSMPIQVVLPSAHPLASSQSCSLSDLVALPMVLLDQPRTRDYFLSLFANRGLSPTVAYRVDSFEMVRSLVANGFGYALLNFVPPYNVYGHGTLTSRPLADVDRPQQLVLARLYRFRAPRLVDEFFKSVSFAAQQLTISTL</sequence>
<gene>
    <name evidence="7" type="ORF">H1B27_25075</name>
</gene>
<dbReference type="Pfam" id="PF03466">
    <property type="entry name" value="LysR_substrate"/>
    <property type="match status" value="1"/>
</dbReference>
<evidence type="ECO:0000256" key="3">
    <source>
        <dbReference type="ARBA" id="ARBA00023015"/>
    </source>
</evidence>
<dbReference type="RefSeq" id="WP_197967884.1">
    <property type="nucleotide sequence ID" value="NZ_JACEGD010000024.1"/>
</dbReference>
<dbReference type="Gene3D" id="1.10.10.10">
    <property type="entry name" value="Winged helix-like DNA-binding domain superfamily/Winged helix DNA-binding domain"/>
    <property type="match status" value="1"/>
</dbReference>
<proteinExistence type="inferred from homology"/>
<dbReference type="InterPro" id="IPR005119">
    <property type="entry name" value="LysR_subst-bd"/>
</dbReference>
<dbReference type="EMBL" id="JACEGD010000024">
    <property type="protein sequence ID" value="MBH5389528.1"/>
    <property type="molecule type" value="Genomic_DNA"/>
</dbReference>
<evidence type="ECO:0000256" key="2">
    <source>
        <dbReference type="ARBA" id="ARBA00009437"/>
    </source>
</evidence>
<dbReference type="InterPro" id="IPR036390">
    <property type="entry name" value="WH_DNA-bd_sf"/>
</dbReference>
<protein>
    <submittedName>
        <fullName evidence="7">LysR family transcriptional regulator</fullName>
    </submittedName>
</protein>
<dbReference type="PANTHER" id="PTHR30419">
    <property type="entry name" value="HTH-TYPE TRANSCRIPTIONAL REGULATOR YBHD"/>
    <property type="match status" value="1"/>
</dbReference>
<dbReference type="PANTHER" id="PTHR30419:SF29">
    <property type="entry name" value="LYSR-FAMILY TRANSCRIPTIONAL REGULATOR"/>
    <property type="match status" value="1"/>
</dbReference>
<keyword evidence="3" id="KW-0805">Transcription regulation</keyword>
<dbReference type="SUPFAM" id="SSF46785">
    <property type="entry name" value="Winged helix' DNA-binding domain"/>
    <property type="match status" value="1"/>
</dbReference>
<evidence type="ECO:0000256" key="1">
    <source>
        <dbReference type="ARBA" id="ARBA00003502"/>
    </source>
</evidence>
<dbReference type="PROSITE" id="PS50931">
    <property type="entry name" value="HTH_LYSR"/>
    <property type="match status" value="1"/>
</dbReference>
<evidence type="ECO:0000256" key="5">
    <source>
        <dbReference type="ARBA" id="ARBA00023163"/>
    </source>
</evidence>